<reference evidence="9 10" key="1">
    <citation type="submission" date="2018-09" db="EMBL/GenBank/DDBJ databases">
        <title>A high-quality reference genome of wild soybean provides a powerful tool to mine soybean genomes.</title>
        <authorList>
            <person name="Xie M."/>
            <person name="Chung C.Y.L."/>
            <person name="Li M.-W."/>
            <person name="Wong F.-L."/>
            <person name="Chan T.-F."/>
            <person name="Lam H.-M."/>
        </authorList>
    </citation>
    <scope>NUCLEOTIDE SEQUENCE [LARGE SCALE GENOMIC DNA]</scope>
    <source>
        <strain evidence="10">cv. W05</strain>
        <tissue evidence="9">Hypocotyl of etiolated seedlings</tissue>
    </source>
</reference>
<dbReference type="AlphaFoldDB" id="A0A445KMM8"/>
<dbReference type="EMBL" id="QZWG01000005">
    <property type="protein sequence ID" value="RZC12166.1"/>
    <property type="molecule type" value="Genomic_DNA"/>
</dbReference>
<dbReference type="InterPro" id="IPR012951">
    <property type="entry name" value="BBE"/>
</dbReference>
<evidence type="ECO:0000256" key="1">
    <source>
        <dbReference type="ARBA" id="ARBA00001974"/>
    </source>
</evidence>
<proteinExistence type="inferred from homology"/>
<gene>
    <name evidence="9" type="ORF">D0Y65_012111</name>
</gene>
<feature type="signal peptide" evidence="7">
    <location>
        <begin position="1"/>
        <end position="27"/>
    </location>
</feature>
<dbReference type="InterPro" id="IPR016167">
    <property type="entry name" value="FAD-bd_PCMH_sub1"/>
</dbReference>
<keyword evidence="6" id="KW-0325">Glycoprotein</keyword>
<dbReference type="SMR" id="A0A445KMM8"/>
<keyword evidence="10" id="KW-1185">Reference proteome</keyword>
<dbReference type="GO" id="GO:0016491">
    <property type="term" value="F:oxidoreductase activity"/>
    <property type="evidence" value="ECO:0007669"/>
    <property type="project" value="InterPro"/>
</dbReference>
<feature type="domain" description="FAD-binding PCMH-type" evidence="8">
    <location>
        <begin position="77"/>
        <end position="253"/>
    </location>
</feature>
<comment type="caution">
    <text evidence="9">The sequence shown here is derived from an EMBL/GenBank/DDBJ whole genome shotgun (WGS) entry which is preliminary data.</text>
</comment>
<accession>A0A445KMM8</accession>
<keyword evidence="5" id="KW-0274">FAD</keyword>
<comment type="similarity">
    <text evidence="2">Belongs to the oxygen-dependent FAD-linked oxidoreductase family.</text>
</comment>
<dbReference type="InterPro" id="IPR016166">
    <property type="entry name" value="FAD-bd_PCMH"/>
</dbReference>
<protein>
    <submittedName>
        <fullName evidence="9">Berberine bridge enzyme-like 26</fullName>
    </submittedName>
</protein>
<dbReference type="Gene3D" id="3.30.465.10">
    <property type="match status" value="1"/>
</dbReference>
<dbReference type="PANTHER" id="PTHR32448">
    <property type="entry name" value="OS08G0158400 PROTEIN"/>
    <property type="match status" value="1"/>
</dbReference>
<evidence type="ECO:0000256" key="5">
    <source>
        <dbReference type="ARBA" id="ARBA00022827"/>
    </source>
</evidence>
<dbReference type="PROSITE" id="PS51387">
    <property type="entry name" value="FAD_PCMH"/>
    <property type="match status" value="1"/>
</dbReference>
<organism evidence="9 10">
    <name type="scientific">Glycine soja</name>
    <name type="common">Wild soybean</name>
    <dbReference type="NCBI Taxonomy" id="3848"/>
    <lineage>
        <taxon>Eukaryota</taxon>
        <taxon>Viridiplantae</taxon>
        <taxon>Streptophyta</taxon>
        <taxon>Embryophyta</taxon>
        <taxon>Tracheophyta</taxon>
        <taxon>Spermatophyta</taxon>
        <taxon>Magnoliopsida</taxon>
        <taxon>eudicotyledons</taxon>
        <taxon>Gunneridae</taxon>
        <taxon>Pentapetalae</taxon>
        <taxon>rosids</taxon>
        <taxon>fabids</taxon>
        <taxon>Fabales</taxon>
        <taxon>Fabaceae</taxon>
        <taxon>Papilionoideae</taxon>
        <taxon>50 kb inversion clade</taxon>
        <taxon>NPAAA clade</taxon>
        <taxon>indigoferoid/millettioid clade</taxon>
        <taxon>Phaseoleae</taxon>
        <taxon>Glycine</taxon>
        <taxon>Glycine subgen. Soja</taxon>
    </lineage>
</organism>
<dbReference type="Pfam" id="PF08031">
    <property type="entry name" value="BBE"/>
    <property type="match status" value="1"/>
</dbReference>
<dbReference type="GO" id="GO:0071949">
    <property type="term" value="F:FAD binding"/>
    <property type="evidence" value="ECO:0007669"/>
    <property type="project" value="InterPro"/>
</dbReference>
<dbReference type="Proteomes" id="UP000289340">
    <property type="component" value="Chromosome 5"/>
</dbReference>
<keyword evidence="3" id="KW-0285">Flavoprotein</keyword>
<dbReference type="Pfam" id="PF01565">
    <property type="entry name" value="FAD_binding_4"/>
    <property type="match status" value="1"/>
</dbReference>
<evidence type="ECO:0000256" key="7">
    <source>
        <dbReference type="SAM" id="SignalP"/>
    </source>
</evidence>
<name>A0A445KMM8_GLYSO</name>
<evidence type="ECO:0000256" key="6">
    <source>
        <dbReference type="ARBA" id="ARBA00023180"/>
    </source>
</evidence>
<dbReference type="SUPFAM" id="SSF56176">
    <property type="entry name" value="FAD-binding/transporter-associated domain-like"/>
    <property type="match status" value="1"/>
</dbReference>
<dbReference type="Gene3D" id="3.30.43.10">
    <property type="entry name" value="Uridine Diphospho-n-acetylenolpyruvylglucosamine Reductase, domain 2"/>
    <property type="match status" value="1"/>
</dbReference>
<dbReference type="InterPro" id="IPR006094">
    <property type="entry name" value="Oxid_FAD_bind_N"/>
</dbReference>
<feature type="chain" id="PRO_5019348133" evidence="7">
    <location>
        <begin position="28"/>
        <end position="530"/>
    </location>
</feature>
<evidence type="ECO:0000256" key="2">
    <source>
        <dbReference type="ARBA" id="ARBA00005466"/>
    </source>
</evidence>
<evidence type="ECO:0000256" key="4">
    <source>
        <dbReference type="ARBA" id="ARBA00022729"/>
    </source>
</evidence>
<keyword evidence="4 7" id="KW-0732">Signal</keyword>
<dbReference type="Gramene" id="XM_028376591.1">
    <property type="protein sequence ID" value="XP_028232392.1"/>
    <property type="gene ID" value="LOC114412626"/>
</dbReference>
<evidence type="ECO:0000259" key="8">
    <source>
        <dbReference type="PROSITE" id="PS51387"/>
    </source>
</evidence>
<evidence type="ECO:0000256" key="3">
    <source>
        <dbReference type="ARBA" id="ARBA00022630"/>
    </source>
</evidence>
<dbReference type="InterPro" id="IPR016169">
    <property type="entry name" value="FAD-bd_PCMH_sub2"/>
</dbReference>
<comment type="cofactor">
    <cofactor evidence="1">
        <name>FAD</name>
        <dbReference type="ChEBI" id="CHEBI:57692"/>
    </cofactor>
</comment>
<dbReference type="Gene3D" id="3.40.462.20">
    <property type="match status" value="1"/>
</dbReference>
<dbReference type="InterPro" id="IPR036318">
    <property type="entry name" value="FAD-bd_PCMH-like_sf"/>
</dbReference>
<evidence type="ECO:0000313" key="10">
    <source>
        <dbReference type="Proteomes" id="UP000289340"/>
    </source>
</evidence>
<evidence type="ECO:0000313" key="9">
    <source>
        <dbReference type="EMBL" id="RZC12166.1"/>
    </source>
</evidence>
<sequence>MANSMVKLVFLSVTVFISIFPATSTFAGHEKGFLQCFQTILGADNTTWQVIFTKSSSSYEPLLESSIRNARFLNSTSVPKPNLIVTPHSLFHIQVALFCSKKSGLQVRVRSGGHDYEGLSYVSHSHIPFLIIDLFNLRSITINMDEESAWVQSGATVGELYYAIAKKSKVHGFPAGSCSTIGVGGHFSGGGFGTIFRKYGLASDNVIDAQIIDVNGMILNRTLMGEDLFWAIRGGGGSSFGVITAWKIKLVPVPSKVTTFDVSRTLDQGATTLFHKWQTIAPKLPPELFLHSLVGVTNSASQEGGKTVVVSFSGLYLGTPENLLPLMQNSFAEFGLRRDNLTEMTWIQSVLHYAGYSIDESLEVLLRRNQSSPSFKAKSDYVKEPIPLHGLEGLWKMLLLENSPLLILTPYGGIMSEISESETPFPHRKGNLYGIQYMVNFASNEEAPKHIDWIRRLYAYMTPYVSKFPRQAYLNYRDLDLGVNQGKPWYEKAKSWGLKYFNCNFERLALVKARVDPGNFFRDEQSIPPL</sequence>